<feature type="domain" description="TonB-dependent receptor plug" evidence="4">
    <location>
        <begin position="685"/>
        <end position="774"/>
    </location>
</feature>
<keyword evidence="2" id="KW-0472">Membrane</keyword>
<comment type="similarity">
    <text evidence="2">Belongs to the TonB-dependent receptor family.</text>
</comment>
<comment type="subcellular location">
    <subcellularLocation>
        <location evidence="2">Cell outer membrane</location>
        <topology evidence="2">Multi-pass membrane protein</topology>
    </subcellularLocation>
</comment>
<dbReference type="Gene3D" id="2.60.40.1930">
    <property type="match status" value="1"/>
</dbReference>
<organism evidence="5 6">
    <name type="scientific">Alistipes hominis</name>
    <dbReference type="NCBI Taxonomy" id="2763015"/>
    <lineage>
        <taxon>Bacteria</taxon>
        <taxon>Pseudomonadati</taxon>
        <taxon>Bacteroidota</taxon>
        <taxon>Bacteroidia</taxon>
        <taxon>Bacteroidales</taxon>
        <taxon>Rikenellaceae</taxon>
        <taxon>Alistipes</taxon>
    </lineage>
</organism>
<evidence type="ECO:0000256" key="1">
    <source>
        <dbReference type="ARBA" id="ARBA00022729"/>
    </source>
</evidence>
<accession>A0ABR7CIX3</accession>
<evidence type="ECO:0000313" key="6">
    <source>
        <dbReference type="Proteomes" id="UP000636891"/>
    </source>
</evidence>
<name>A0ABR7CIX3_9BACT</name>
<dbReference type="RefSeq" id="WP_182424237.1">
    <property type="nucleotide sequence ID" value="NZ_JACOOK010000001.1"/>
</dbReference>
<dbReference type="InterPro" id="IPR012910">
    <property type="entry name" value="Plug_dom"/>
</dbReference>
<keyword evidence="6" id="KW-1185">Reference proteome</keyword>
<evidence type="ECO:0000256" key="3">
    <source>
        <dbReference type="SAM" id="SignalP"/>
    </source>
</evidence>
<dbReference type="Gene3D" id="2.170.130.10">
    <property type="entry name" value="TonB-dependent receptor, plug domain"/>
    <property type="match status" value="1"/>
</dbReference>
<dbReference type="InterPro" id="IPR037066">
    <property type="entry name" value="Plug_dom_sf"/>
</dbReference>
<dbReference type="EMBL" id="JACOOK010000001">
    <property type="protein sequence ID" value="MBC5615607.1"/>
    <property type="molecule type" value="Genomic_DNA"/>
</dbReference>
<keyword evidence="2" id="KW-0813">Transport</keyword>
<sequence>MRLRVSGTTLLAVFVILLFGSFSALAPEPDFGGSVINYFQTIGKTPQEKLYLHLDKPYYGAGEEIWFRGYLLNAITHMDNSPSNYIYVELTDRGDSVLQRFKFRRDSLGFRGSIPLPADLPAGEYYLRGYTSWMQNTDPAFFYRHGLQIGNSIVTDILSEVTERPAPDNGGTLRIRFFNAAGGVHSGIKVSYDVSGKDLKTVTGQQTTDDKGVLTVQNLKLSPGNMRIAVKFEDETLDYSNTFNINNAPENEYAVSFFPEGGSLLNGITQHVAFKAQAATGFSLPVTGFVTNAQGDTLTSFATEHDGMGTLMLTPEAGQRYTAETRSEKGIVKRFPLPEVRSDGMGLQMAFRNGAIFYNVQKAAEAVWPDSLFLIAHLRGDIRLMLPLSAEKTSGKLSGDAFPDGIVHFLLADESGTPISERLLFVRHPDAVEWNVATDKPKYGKREPVRMEISLADLGGQPAEGEFSMSITDNHTVYPDSLGDNILSNILLTSDLKGYIENPGYYFNGPYTPAVQRHLDLVMLTHGWRRFRIENLTQTPQFEAKYFIEAGQAVSGQVKNAFGKGASDASIVAYSPDCFMMKRADENGRFLIDSIQFSDTVSLILQATTRKGGSGVDILVDPETFPEADRMPFPYGKDNLAGIGKYLANVRDKYYNSGGMRVIQLKEVIVEAKQKQRNFYATMAEKTITSDQVPVNMQSRLVTDYLSTVPGIRKLSEAKLSIRGSDIEPLILIDEVPYYDNDVLTRIYMNEVSSISIIKGGSASFFGIKGAGGVISIMRKDGSEPIADLPAPGVAFIKPLGCRTIADFYNPVYETPEQKAASSPDLRTTIYWNPSLRFDGTGKASVLFYTSDDPESYRINIEGVTKEGYVARYSADMEQ</sequence>
<reference evidence="5 6" key="1">
    <citation type="submission" date="2020-08" db="EMBL/GenBank/DDBJ databases">
        <title>Genome public.</title>
        <authorList>
            <person name="Liu C."/>
            <person name="Sun Q."/>
        </authorList>
    </citation>
    <scope>NUCLEOTIDE SEQUENCE [LARGE SCALE GENOMIC DNA]</scope>
    <source>
        <strain evidence="5 6">New-7</strain>
    </source>
</reference>
<keyword evidence="2" id="KW-1134">Transmembrane beta strand</keyword>
<dbReference type="PANTHER" id="PTHR30069:SF29">
    <property type="entry name" value="HEMOGLOBIN AND HEMOGLOBIN-HAPTOGLOBIN-BINDING PROTEIN 1-RELATED"/>
    <property type="match status" value="1"/>
</dbReference>
<feature type="chain" id="PRO_5046973553" evidence="3">
    <location>
        <begin position="27"/>
        <end position="879"/>
    </location>
</feature>
<protein>
    <submittedName>
        <fullName evidence="5">TonB-dependent receptor plug domain-containing protein</fullName>
    </submittedName>
</protein>
<dbReference type="SUPFAM" id="SSF56935">
    <property type="entry name" value="Porins"/>
    <property type="match status" value="1"/>
</dbReference>
<dbReference type="InterPro" id="IPR039426">
    <property type="entry name" value="TonB-dep_rcpt-like"/>
</dbReference>
<keyword evidence="1 3" id="KW-0732">Signal</keyword>
<dbReference type="Proteomes" id="UP000636891">
    <property type="component" value="Unassembled WGS sequence"/>
</dbReference>
<evidence type="ECO:0000259" key="4">
    <source>
        <dbReference type="Pfam" id="PF07715"/>
    </source>
</evidence>
<dbReference type="Pfam" id="PF07715">
    <property type="entry name" value="Plug"/>
    <property type="match status" value="1"/>
</dbReference>
<keyword evidence="5" id="KW-0675">Receptor</keyword>
<keyword evidence="2" id="KW-0998">Cell outer membrane</keyword>
<proteinExistence type="inferred from homology"/>
<keyword evidence="2" id="KW-0812">Transmembrane</keyword>
<gene>
    <name evidence="5" type="ORF">H8S08_01055</name>
</gene>
<dbReference type="PROSITE" id="PS52016">
    <property type="entry name" value="TONB_DEPENDENT_REC_3"/>
    <property type="match status" value="1"/>
</dbReference>
<dbReference type="PANTHER" id="PTHR30069">
    <property type="entry name" value="TONB-DEPENDENT OUTER MEMBRANE RECEPTOR"/>
    <property type="match status" value="1"/>
</dbReference>
<comment type="caution">
    <text evidence="5">The sequence shown here is derived from an EMBL/GenBank/DDBJ whole genome shotgun (WGS) entry which is preliminary data.</text>
</comment>
<evidence type="ECO:0000256" key="2">
    <source>
        <dbReference type="PROSITE-ProRule" id="PRU01360"/>
    </source>
</evidence>
<evidence type="ECO:0000313" key="5">
    <source>
        <dbReference type="EMBL" id="MBC5615607.1"/>
    </source>
</evidence>
<feature type="signal peptide" evidence="3">
    <location>
        <begin position="1"/>
        <end position="26"/>
    </location>
</feature>